<dbReference type="Gene3D" id="1.20.1250.20">
    <property type="entry name" value="MFS general substrate transporter like domains"/>
    <property type="match status" value="2"/>
</dbReference>
<dbReference type="Proteomes" id="UP000184287">
    <property type="component" value="Unassembled WGS sequence"/>
</dbReference>
<dbReference type="InterPro" id="IPR020846">
    <property type="entry name" value="MFS_dom"/>
</dbReference>
<feature type="transmembrane region" description="Helical" evidence="6">
    <location>
        <begin position="160"/>
        <end position="178"/>
    </location>
</feature>
<feature type="transmembrane region" description="Helical" evidence="6">
    <location>
        <begin position="131"/>
        <end position="154"/>
    </location>
</feature>
<feature type="transmembrane region" description="Helical" evidence="6">
    <location>
        <begin position="42"/>
        <end position="63"/>
    </location>
</feature>
<feature type="transmembrane region" description="Helical" evidence="6">
    <location>
        <begin position="262"/>
        <end position="281"/>
    </location>
</feature>
<dbReference type="GO" id="GO:0005886">
    <property type="term" value="C:plasma membrane"/>
    <property type="evidence" value="ECO:0007669"/>
    <property type="project" value="UniProtKB-SubCell"/>
</dbReference>
<comment type="subcellular location">
    <subcellularLocation>
        <location evidence="1">Cell membrane</location>
        <topology evidence="1">Multi-pass membrane protein</topology>
    </subcellularLocation>
</comment>
<dbReference type="PANTHER" id="PTHR43124:SF3">
    <property type="entry name" value="CHLORAMPHENICOL EFFLUX PUMP RV0191"/>
    <property type="match status" value="1"/>
</dbReference>
<keyword evidence="9" id="KW-1185">Reference proteome</keyword>
<dbReference type="GO" id="GO:0022857">
    <property type="term" value="F:transmembrane transporter activity"/>
    <property type="evidence" value="ECO:0007669"/>
    <property type="project" value="InterPro"/>
</dbReference>
<dbReference type="PANTHER" id="PTHR43124">
    <property type="entry name" value="PURINE EFFLUX PUMP PBUE"/>
    <property type="match status" value="1"/>
</dbReference>
<dbReference type="PROSITE" id="PS50850">
    <property type="entry name" value="MFS"/>
    <property type="match status" value="1"/>
</dbReference>
<evidence type="ECO:0000256" key="1">
    <source>
        <dbReference type="ARBA" id="ARBA00004651"/>
    </source>
</evidence>
<feature type="transmembrane region" description="Helical" evidence="6">
    <location>
        <begin position="70"/>
        <end position="93"/>
    </location>
</feature>
<evidence type="ECO:0000256" key="4">
    <source>
        <dbReference type="ARBA" id="ARBA00022989"/>
    </source>
</evidence>
<evidence type="ECO:0000256" key="6">
    <source>
        <dbReference type="SAM" id="Phobius"/>
    </source>
</evidence>
<keyword evidence="2" id="KW-1003">Cell membrane</keyword>
<reference evidence="9" key="1">
    <citation type="submission" date="2016-11" db="EMBL/GenBank/DDBJ databases">
        <authorList>
            <person name="Varghese N."/>
            <person name="Submissions S."/>
        </authorList>
    </citation>
    <scope>NUCLEOTIDE SEQUENCE [LARGE SCALE GENOMIC DNA]</scope>
    <source>
        <strain evidence="9">DSM 16990</strain>
    </source>
</reference>
<dbReference type="AlphaFoldDB" id="A0A1M5A301"/>
<dbReference type="Pfam" id="PF07690">
    <property type="entry name" value="MFS_1"/>
    <property type="match status" value="1"/>
</dbReference>
<evidence type="ECO:0000259" key="7">
    <source>
        <dbReference type="PROSITE" id="PS50850"/>
    </source>
</evidence>
<name>A0A1M5A301_9SPHI</name>
<organism evidence="8 9">
    <name type="scientific">Pedobacter caeni</name>
    <dbReference type="NCBI Taxonomy" id="288992"/>
    <lineage>
        <taxon>Bacteria</taxon>
        <taxon>Pseudomonadati</taxon>
        <taxon>Bacteroidota</taxon>
        <taxon>Sphingobacteriia</taxon>
        <taxon>Sphingobacteriales</taxon>
        <taxon>Sphingobacteriaceae</taxon>
        <taxon>Pedobacter</taxon>
    </lineage>
</organism>
<keyword evidence="5 6" id="KW-0472">Membrane</keyword>
<feature type="transmembrane region" description="Helical" evidence="6">
    <location>
        <begin position="354"/>
        <end position="372"/>
    </location>
</feature>
<evidence type="ECO:0000313" key="8">
    <source>
        <dbReference type="EMBL" id="SHF24631.1"/>
    </source>
</evidence>
<dbReference type="STRING" id="288992.SAMN04488522_102565"/>
<dbReference type="OrthoDB" id="199773at2"/>
<accession>A0A1M5A301</accession>
<gene>
    <name evidence="8" type="ORF">SAMN04488522_102565</name>
</gene>
<dbReference type="InterPro" id="IPR011701">
    <property type="entry name" value="MFS"/>
</dbReference>
<keyword evidence="3 6" id="KW-0812">Transmembrane</keyword>
<protein>
    <submittedName>
        <fullName evidence="8">Predicted arabinose efflux permease, MFS family</fullName>
    </submittedName>
</protein>
<dbReference type="InterPro" id="IPR036259">
    <property type="entry name" value="MFS_trans_sf"/>
</dbReference>
<keyword evidence="4 6" id="KW-1133">Transmembrane helix</keyword>
<evidence type="ECO:0000313" key="9">
    <source>
        <dbReference type="Proteomes" id="UP000184287"/>
    </source>
</evidence>
<dbReference type="RefSeq" id="WP_073230544.1">
    <property type="nucleotide sequence ID" value="NZ_FQUQ01000002.1"/>
</dbReference>
<feature type="transmembrane region" description="Helical" evidence="6">
    <location>
        <begin position="7"/>
        <end position="30"/>
    </location>
</feature>
<evidence type="ECO:0000256" key="3">
    <source>
        <dbReference type="ARBA" id="ARBA00022692"/>
    </source>
</evidence>
<feature type="domain" description="Major facilitator superfamily (MFS) profile" evidence="7">
    <location>
        <begin position="1"/>
        <end position="378"/>
    </location>
</feature>
<feature type="transmembrane region" description="Helical" evidence="6">
    <location>
        <begin position="99"/>
        <end position="119"/>
    </location>
</feature>
<feature type="transmembrane region" description="Helical" evidence="6">
    <location>
        <begin position="236"/>
        <end position="255"/>
    </location>
</feature>
<dbReference type="InterPro" id="IPR050189">
    <property type="entry name" value="MFS_Efflux_Transporters"/>
</dbReference>
<evidence type="ECO:0000256" key="5">
    <source>
        <dbReference type="ARBA" id="ARBA00023136"/>
    </source>
</evidence>
<dbReference type="EMBL" id="FQUQ01000002">
    <property type="protein sequence ID" value="SHF24631.1"/>
    <property type="molecule type" value="Genomic_DNA"/>
</dbReference>
<proteinExistence type="predicted"/>
<feature type="transmembrane region" description="Helical" evidence="6">
    <location>
        <begin position="199"/>
        <end position="216"/>
    </location>
</feature>
<feature type="transmembrane region" description="Helical" evidence="6">
    <location>
        <begin position="326"/>
        <end position="348"/>
    </location>
</feature>
<dbReference type="CDD" id="cd17324">
    <property type="entry name" value="MFS_NepI_like"/>
    <property type="match status" value="1"/>
</dbReference>
<feature type="transmembrane region" description="Helical" evidence="6">
    <location>
        <begin position="293"/>
        <end position="314"/>
    </location>
</feature>
<evidence type="ECO:0000256" key="2">
    <source>
        <dbReference type="ARBA" id="ARBA00022475"/>
    </source>
</evidence>
<dbReference type="SUPFAM" id="SSF103473">
    <property type="entry name" value="MFS general substrate transporter"/>
    <property type="match status" value="1"/>
</dbReference>
<sequence length="378" mass="40584">MKKIAIIGCLGMIGVITTEFGIIGILPEIARHYQIRIDQAGILLSAFALIIALTGPFMTLLASGINRRKIMLVAIALFAVTGIVSSLSPPFWLLVLVRLIPAFLQPVYISTAIAAAVAGADESKANQLMGIVLGGIAIAMVTTVPLATYMAGLFSWKTSFVVQALVSLVALLAIFKVMPSMPVKEKKSFGSQLKILKSSKFMVSTAMNFFMIAAWFSTYSYFADYLGKVKQMNPLMISYMMLLFGLTGVISNWIAGRMLGKNLVLTTTVFLSGTLLIPFALQFSGGNTITTMMVIGVWGFLYAPCFLNASAYMISAAPNALEFANSLATSFGNLGVTIGTLVSGFVLSSYSLTYIPWVGAAFGLASLLMIAIRSRMWP</sequence>